<dbReference type="SUPFAM" id="SSF53795">
    <property type="entry name" value="PEP carboxykinase-like"/>
    <property type="match status" value="1"/>
</dbReference>
<dbReference type="Proteomes" id="UP000321323">
    <property type="component" value="Chromosome"/>
</dbReference>
<protein>
    <submittedName>
        <fullName evidence="1">HprK-related kinase A</fullName>
    </submittedName>
</protein>
<sequence>MLTVGQLSREELGRQLAGAGLRLGTGRFTTCLRSAIPSVADGIHLLYADYPLRPADGFADFHLQLTRPRTLRRWLGPQVTLLYDGRSLFKPLPLDQAFPMFEWGLNWCVSSRANRYLIVHAAVIEKGGRAAILPAPPGSGKSTLCAALVGRAGWRLLSDELTLLRLEDGQLVPLPRPISLKNGSIDVIRAYLPDSVMSHPVTDTVKGTVAHVRAPAASVARATETARPAWVVFPRYEAGAPLQAVPLAKAETFMQLAGNCFNYSLLGADGFTALAGLVEQSAGLRFSYSVLDEALAYFDALAASR</sequence>
<evidence type="ECO:0000313" key="2">
    <source>
        <dbReference type="Proteomes" id="UP000321323"/>
    </source>
</evidence>
<dbReference type="InterPro" id="IPR027417">
    <property type="entry name" value="P-loop_NTPase"/>
</dbReference>
<dbReference type="GO" id="GO:0016301">
    <property type="term" value="F:kinase activity"/>
    <property type="evidence" value="ECO:0007669"/>
    <property type="project" value="UniProtKB-KW"/>
</dbReference>
<gene>
    <name evidence="1" type="ORF">E7V67_028135</name>
</gene>
<proteinExistence type="predicted"/>
<name>A0ABZ1ULC6_9BURK</name>
<keyword evidence="1" id="KW-0418">Kinase</keyword>
<keyword evidence="1" id="KW-0808">Transferase</keyword>
<evidence type="ECO:0000313" key="1">
    <source>
        <dbReference type="EMBL" id="WUR13506.1"/>
    </source>
</evidence>
<accession>A0ABZ1ULC6</accession>
<reference evidence="1 2" key="1">
    <citation type="journal article" date="2019" name="Int. J. Syst. Evol. Microbiol.">
        <title>The Draft Whole-Genome Sequence of the Antibiotic Producer Empedobacter haloabium ATCC 31962 Provides Indications for Its Taxonomic Reclassification.</title>
        <authorList>
            <person name="Miess H."/>
            <person name="Arlt P."/>
            <person name="Apel A.K."/>
            <person name="Weber T."/>
            <person name="Nieselt K."/>
            <person name="Hanssen F."/>
            <person name="Czemmel S."/>
            <person name="Nahnsen S."/>
            <person name="Gross H."/>
        </authorList>
    </citation>
    <scope>NUCLEOTIDE SEQUENCE [LARGE SCALE GENOMIC DNA]</scope>
    <source>
        <strain evidence="1 2">ATCC 31962</strain>
    </source>
</reference>
<dbReference type="InterPro" id="IPR027600">
    <property type="entry name" value="HprK-rel_A"/>
</dbReference>
<dbReference type="NCBIfam" id="TIGR04352">
    <property type="entry name" value="HprK_rel_A"/>
    <property type="match status" value="1"/>
</dbReference>
<dbReference type="Gene3D" id="3.40.50.300">
    <property type="entry name" value="P-loop containing nucleotide triphosphate hydrolases"/>
    <property type="match status" value="1"/>
</dbReference>
<keyword evidence="2" id="KW-1185">Reference proteome</keyword>
<dbReference type="EMBL" id="CP136508">
    <property type="protein sequence ID" value="WUR13506.1"/>
    <property type="molecule type" value="Genomic_DNA"/>
</dbReference>
<organism evidence="1 2">
    <name type="scientific">[Empedobacter] haloabium</name>
    <dbReference type="NCBI Taxonomy" id="592317"/>
    <lineage>
        <taxon>Bacteria</taxon>
        <taxon>Pseudomonadati</taxon>
        <taxon>Pseudomonadota</taxon>
        <taxon>Betaproteobacteria</taxon>
        <taxon>Burkholderiales</taxon>
        <taxon>Oxalobacteraceae</taxon>
        <taxon>Telluria group</taxon>
        <taxon>Telluria group incertae sedis</taxon>
    </lineage>
</organism>